<evidence type="ECO:0000256" key="11">
    <source>
        <dbReference type="ARBA" id="ARBA00023242"/>
    </source>
</evidence>
<evidence type="ECO:0000313" key="15">
    <source>
        <dbReference type="EMBL" id="KAJ8038775.1"/>
    </source>
</evidence>
<organism evidence="15 16">
    <name type="scientific">Holothuria leucospilota</name>
    <name type="common">Black long sea cucumber</name>
    <name type="synonym">Mertensiothuria leucospilota</name>
    <dbReference type="NCBI Taxonomy" id="206669"/>
    <lineage>
        <taxon>Eukaryota</taxon>
        <taxon>Metazoa</taxon>
        <taxon>Echinodermata</taxon>
        <taxon>Eleutherozoa</taxon>
        <taxon>Echinozoa</taxon>
        <taxon>Holothuroidea</taxon>
        <taxon>Aspidochirotacea</taxon>
        <taxon>Aspidochirotida</taxon>
        <taxon>Holothuriidae</taxon>
        <taxon>Holothuria</taxon>
    </lineage>
</organism>
<dbReference type="PANTHER" id="PTHR12461">
    <property type="entry name" value="HYPOXIA-INDUCIBLE FACTOR 1 ALPHA INHIBITOR-RELATED"/>
    <property type="match status" value="1"/>
</dbReference>
<evidence type="ECO:0000256" key="4">
    <source>
        <dbReference type="ARBA" id="ARBA00022853"/>
    </source>
</evidence>
<evidence type="ECO:0000256" key="7">
    <source>
        <dbReference type="ARBA" id="ARBA00023004"/>
    </source>
</evidence>
<comment type="cofactor">
    <cofactor evidence="1">
        <name>Fe(2+)</name>
        <dbReference type="ChEBI" id="CHEBI:29033"/>
    </cofactor>
</comment>
<keyword evidence="4" id="KW-0156">Chromatin regulator</keyword>
<keyword evidence="16" id="KW-1185">Reference proteome</keyword>
<evidence type="ECO:0000259" key="14">
    <source>
        <dbReference type="PROSITE" id="PS51184"/>
    </source>
</evidence>
<dbReference type="PROSITE" id="PS51184">
    <property type="entry name" value="JMJC"/>
    <property type="match status" value="1"/>
</dbReference>
<dbReference type="FunFam" id="2.60.120.650:FF:000046">
    <property type="entry name" value="JmjC domain-containing protein D"/>
    <property type="match status" value="1"/>
</dbReference>
<evidence type="ECO:0000256" key="3">
    <source>
        <dbReference type="ARBA" id="ARBA00022723"/>
    </source>
</evidence>
<keyword evidence="3" id="KW-0479">Metal-binding</keyword>
<keyword evidence="9" id="KW-0090">Biological rhythms</keyword>
<keyword evidence="5" id="KW-0223">Dioxygenase</keyword>
<dbReference type="SUPFAM" id="SSF51197">
    <property type="entry name" value="Clavaminate synthase-like"/>
    <property type="match status" value="1"/>
</dbReference>
<dbReference type="GO" id="GO:0051864">
    <property type="term" value="F:histone H3K36 demethylase activity"/>
    <property type="evidence" value="ECO:0007669"/>
    <property type="project" value="TreeGrafter"/>
</dbReference>
<dbReference type="PANTHER" id="PTHR12461:SF106">
    <property type="entry name" value="BIFUNCTIONAL PEPTIDASE AND ARGINYL-HYDROXYLASE JMJD5"/>
    <property type="match status" value="1"/>
</dbReference>
<dbReference type="InterPro" id="IPR056520">
    <property type="entry name" value="ARM_KDM8_N"/>
</dbReference>
<evidence type="ECO:0000256" key="2">
    <source>
        <dbReference type="ARBA" id="ARBA00004123"/>
    </source>
</evidence>
<dbReference type="Pfam" id="PF24472">
    <property type="entry name" value="ARM_KDM8_N"/>
    <property type="match status" value="1"/>
</dbReference>
<dbReference type="OrthoDB" id="47172at2759"/>
<sequence length="451" mass="51223">MFQQVLKDLMPKKASVMNEVSLMRGKISPDVNFLINSCVEDYFNEKHQLSLSKAEELLDFCWEKLNKGHWKNVDIVWRKAYSICSLIKALSIFSEAPSSGQLGSESLVLKKALEVCDMGILMGAPILDGILPQLALQLQLLITAGKPEGSKNEEVQVSNCATEKEETYMVTKRAKTRHVIYPKISPRHVIPKVNCPSLHHFQMYHMEVARPVILTGVIDKWPAMTSRKWSLAYLNTVAGDRTIPVEIGTKYTEDDWSQKLMPLREFISSFVEPTESTEETECPVGYLAQHQLFNQIPELLDDITIPDYCYIKICSYPSDEGKYGKEGEGTEVVDDDDDEVDINAWFGPAGTISPLHHDPKHNCLAQVVGEKYIRLYSQDQSSKLYPHQGFLLHNTSQVDVENPSAARFPEFSSACYQECILQPGELLYIPPKCWHYVRSLTTSFSVSFWWN</sequence>
<keyword evidence="11" id="KW-0539">Nucleus</keyword>
<dbReference type="InterPro" id="IPR003347">
    <property type="entry name" value="JmjC_dom"/>
</dbReference>
<protein>
    <recommendedName>
        <fullName evidence="13">JmjC domain-containing protein 5</fullName>
    </recommendedName>
</protein>
<name>A0A9Q1HAI6_HOLLE</name>
<evidence type="ECO:0000256" key="5">
    <source>
        <dbReference type="ARBA" id="ARBA00022964"/>
    </source>
</evidence>
<dbReference type="InterPro" id="IPR041667">
    <property type="entry name" value="Cupin_8"/>
</dbReference>
<dbReference type="GO" id="GO:0048511">
    <property type="term" value="P:rhythmic process"/>
    <property type="evidence" value="ECO:0007669"/>
    <property type="project" value="UniProtKB-KW"/>
</dbReference>
<comment type="subcellular location">
    <subcellularLocation>
        <location evidence="2">Nucleus</location>
    </subcellularLocation>
</comment>
<keyword evidence="6" id="KW-0560">Oxidoreductase</keyword>
<accession>A0A9Q1HAI6</accession>
<reference evidence="15" key="1">
    <citation type="submission" date="2021-10" db="EMBL/GenBank/DDBJ databases">
        <title>Tropical sea cucumber genome reveals ecological adaptation and Cuvierian tubules defense mechanism.</title>
        <authorList>
            <person name="Chen T."/>
        </authorList>
    </citation>
    <scope>NUCLEOTIDE SEQUENCE</scope>
    <source>
        <strain evidence="15">Nanhai2018</strain>
        <tissue evidence="15">Muscle</tissue>
    </source>
</reference>
<comment type="caution">
    <text evidence="15">The sequence shown here is derived from an EMBL/GenBank/DDBJ whole genome shotgun (WGS) entry which is preliminary data.</text>
</comment>
<feature type="domain" description="JmjC" evidence="14">
    <location>
        <begin position="285"/>
        <end position="451"/>
    </location>
</feature>
<evidence type="ECO:0000256" key="1">
    <source>
        <dbReference type="ARBA" id="ARBA00001954"/>
    </source>
</evidence>
<evidence type="ECO:0000256" key="13">
    <source>
        <dbReference type="ARBA" id="ARBA00049800"/>
    </source>
</evidence>
<dbReference type="SMART" id="SM00558">
    <property type="entry name" value="JmjC"/>
    <property type="match status" value="1"/>
</dbReference>
<keyword evidence="12" id="KW-0131">Cell cycle</keyword>
<keyword evidence="10" id="KW-0804">Transcription</keyword>
<dbReference type="Gene3D" id="2.60.120.650">
    <property type="entry name" value="Cupin"/>
    <property type="match status" value="1"/>
</dbReference>
<evidence type="ECO:0000256" key="12">
    <source>
        <dbReference type="ARBA" id="ARBA00023306"/>
    </source>
</evidence>
<evidence type="ECO:0000256" key="10">
    <source>
        <dbReference type="ARBA" id="ARBA00023163"/>
    </source>
</evidence>
<dbReference type="EMBL" id="JAIZAY010000007">
    <property type="protein sequence ID" value="KAJ8038775.1"/>
    <property type="molecule type" value="Genomic_DNA"/>
</dbReference>
<dbReference type="Proteomes" id="UP001152320">
    <property type="component" value="Chromosome 7"/>
</dbReference>
<proteinExistence type="predicted"/>
<keyword evidence="7" id="KW-0408">Iron</keyword>
<evidence type="ECO:0000256" key="8">
    <source>
        <dbReference type="ARBA" id="ARBA00023015"/>
    </source>
</evidence>
<evidence type="ECO:0000256" key="6">
    <source>
        <dbReference type="ARBA" id="ARBA00023002"/>
    </source>
</evidence>
<keyword evidence="8" id="KW-0805">Transcription regulation</keyword>
<evidence type="ECO:0000313" key="16">
    <source>
        <dbReference type="Proteomes" id="UP001152320"/>
    </source>
</evidence>
<dbReference type="GO" id="GO:0046872">
    <property type="term" value="F:metal ion binding"/>
    <property type="evidence" value="ECO:0007669"/>
    <property type="project" value="UniProtKB-KW"/>
</dbReference>
<dbReference type="Pfam" id="PF13621">
    <property type="entry name" value="Cupin_8"/>
    <property type="match status" value="1"/>
</dbReference>
<evidence type="ECO:0000256" key="9">
    <source>
        <dbReference type="ARBA" id="ARBA00023108"/>
    </source>
</evidence>
<gene>
    <name evidence="15" type="ORF">HOLleu_16300</name>
</gene>
<dbReference type="GO" id="GO:0005634">
    <property type="term" value="C:nucleus"/>
    <property type="evidence" value="ECO:0007669"/>
    <property type="project" value="UniProtKB-SubCell"/>
</dbReference>
<dbReference type="AlphaFoldDB" id="A0A9Q1HAI6"/>